<proteinExistence type="predicted"/>
<feature type="region of interest" description="Disordered" evidence="1">
    <location>
        <begin position="55"/>
        <end position="88"/>
    </location>
</feature>
<evidence type="ECO:0000313" key="2">
    <source>
        <dbReference type="EMBL" id="KAK3245172.1"/>
    </source>
</evidence>
<feature type="region of interest" description="Disordered" evidence="1">
    <location>
        <begin position="1"/>
        <end position="25"/>
    </location>
</feature>
<protein>
    <submittedName>
        <fullName evidence="2">Uncharacterized protein</fullName>
    </submittedName>
</protein>
<evidence type="ECO:0000256" key="1">
    <source>
        <dbReference type="SAM" id="MobiDB-lite"/>
    </source>
</evidence>
<feature type="compositionally biased region" description="Basic and acidic residues" evidence="1">
    <location>
        <begin position="68"/>
        <end position="88"/>
    </location>
</feature>
<dbReference type="AlphaFoldDB" id="A0AAE0C0N8"/>
<evidence type="ECO:0000313" key="3">
    <source>
        <dbReference type="Proteomes" id="UP001190700"/>
    </source>
</evidence>
<reference evidence="2 3" key="1">
    <citation type="journal article" date="2015" name="Genome Biol. Evol.">
        <title>Comparative Genomics of a Bacterivorous Green Alga Reveals Evolutionary Causalities and Consequences of Phago-Mixotrophic Mode of Nutrition.</title>
        <authorList>
            <person name="Burns J.A."/>
            <person name="Paasch A."/>
            <person name="Narechania A."/>
            <person name="Kim E."/>
        </authorList>
    </citation>
    <scope>NUCLEOTIDE SEQUENCE [LARGE SCALE GENOMIC DNA]</scope>
    <source>
        <strain evidence="2 3">PLY_AMNH</strain>
    </source>
</reference>
<dbReference type="Proteomes" id="UP001190700">
    <property type="component" value="Unassembled WGS sequence"/>
</dbReference>
<keyword evidence="3" id="KW-1185">Reference proteome</keyword>
<organism evidence="2 3">
    <name type="scientific">Cymbomonas tetramitiformis</name>
    <dbReference type="NCBI Taxonomy" id="36881"/>
    <lineage>
        <taxon>Eukaryota</taxon>
        <taxon>Viridiplantae</taxon>
        <taxon>Chlorophyta</taxon>
        <taxon>Pyramimonadophyceae</taxon>
        <taxon>Pyramimonadales</taxon>
        <taxon>Pyramimonadaceae</taxon>
        <taxon>Cymbomonas</taxon>
    </lineage>
</organism>
<feature type="compositionally biased region" description="Basic and acidic residues" evidence="1">
    <location>
        <begin position="15"/>
        <end position="25"/>
    </location>
</feature>
<name>A0AAE0C0N8_9CHLO</name>
<sequence length="119" mass="13369">MGDAEHWQSTGYLETGRDSHLNPEKHGFYYRNGGIEIHDNSRAKFLAEANFRGRDSYEQARLSSWTTEGKRVGRPQGDRSDHNPSTLEREEVGKFLRAPGRSHGGAPVCQSILTWAPGK</sequence>
<accession>A0AAE0C0N8</accession>
<comment type="caution">
    <text evidence="2">The sequence shown here is derived from an EMBL/GenBank/DDBJ whole genome shotgun (WGS) entry which is preliminary data.</text>
</comment>
<dbReference type="EMBL" id="LGRX02030945">
    <property type="protein sequence ID" value="KAK3245172.1"/>
    <property type="molecule type" value="Genomic_DNA"/>
</dbReference>
<gene>
    <name evidence="2" type="ORF">CYMTET_45243</name>
</gene>